<keyword evidence="4" id="KW-1185">Reference proteome</keyword>
<gene>
    <name evidence="3" type="ORF">UO65_2990</name>
</gene>
<evidence type="ECO:0000313" key="3">
    <source>
        <dbReference type="EMBL" id="EWC61632.1"/>
    </source>
</evidence>
<evidence type="ECO:0000256" key="2">
    <source>
        <dbReference type="SAM" id="MobiDB-lite"/>
    </source>
</evidence>
<dbReference type="NCBIfam" id="TIGR02593">
    <property type="entry name" value="CRISPR_cas5"/>
    <property type="match status" value="1"/>
</dbReference>
<dbReference type="RefSeq" id="WP_035282896.1">
    <property type="nucleotide sequence ID" value="NZ_AYXG01000103.1"/>
</dbReference>
<dbReference type="InterPro" id="IPR013422">
    <property type="entry name" value="CRISPR-assoc_prot_Cas5_N"/>
</dbReference>
<dbReference type="InterPro" id="IPR010147">
    <property type="entry name" value="CRISPR-assoc_prot_CasD"/>
</dbReference>
<dbReference type="OrthoDB" id="3189549at2"/>
<dbReference type="EMBL" id="AYXG01000103">
    <property type="protein sequence ID" value="EWC61632.1"/>
    <property type="molecule type" value="Genomic_DNA"/>
</dbReference>
<evidence type="ECO:0000256" key="1">
    <source>
        <dbReference type="ARBA" id="ARBA00023118"/>
    </source>
</evidence>
<reference evidence="3 4" key="1">
    <citation type="journal article" date="2014" name="Genome Announc.">
        <title>Draft Genome Sequence of the Antitrypanosomally Active Sponge-Associated Bacterium Actinokineospora sp. Strain EG49.</title>
        <authorList>
            <person name="Harjes J."/>
            <person name="Ryu T."/>
            <person name="Abdelmohsen U.R."/>
            <person name="Moitinho-Silva L."/>
            <person name="Horn H."/>
            <person name="Ravasi T."/>
            <person name="Hentschel U."/>
        </authorList>
    </citation>
    <scope>NUCLEOTIDE SEQUENCE [LARGE SCALE GENOMIC DNA]</scope>
    <source>
        <strain evidence="3 4">EG49</strain>
    </source>
</reference>
<dbReference type="GO" id="GO:0003723">
    <property type="term" value="F:RNA binding"/>
    <property type="evidence" value="ECO:0007669"/>
    <property type="project" value="InterPro"/>
</dbReference>
<dbReference type="GO" id="GO:0043571">
    <property type="term" value="P:maintenance of CRISPR repeat elements"/>
    <property type="evidence" value="ECO:0007669"/>
    <property type="project" value="InterPro"/>
</dbReference>
<comment type="caution">
    <text evidence="3">The sequence shown here is derived from an EMBL/GenBank/DDBJ whole genome shotgun (WGS) entry which is preliminary data.</text>
</comment>
<dbReference type="PATRIC" id="fig|909613.9.peg.2991"/>
<dbReference type="InterPro" id="IPR021124">
    <property type="entry name" value="CRISPR-assoc_prot_Cas5"/>
</dbReference>
<evidence type="ECO:0000313" key="4">
    <source>
        <dbReference type="Proteomes" id="UP000019277"/>
    </source>
</evidence>
<dbReference type="AlphaFoldDB" id="W7IXQ4"/>
<feature type="compositionally biased region" description="Basic and acidic residues" evidence="2">
    <location>
        <begin position="228"/>
        <end position="237"/>
    </location>
</feature>
<protein>
    <submittedName>
        <fullName evidence="3">CRISPR-associated protein, Cas5e family</fullName>
    </submittedName>
</protein>
<organism evidence="3 4">
    <name type="scientific">Actinokineospora spheciospongiae</name>
    <dbReference type="NCBI Taxonomy" id="909613"/>
    <lineage>
        <taxon>Bacteria</taxon>
        <taxon>Bacillati</taxon>
        <taxon>Actinomycetota</taxon>
        <taxon>Actinomycetes</taxon>
        <taxon>Pseudonocardiales</taxon>
        <taxon>Pseudonocardiaceae</taxon>
        <taxon>Actinokineospora</taxon>
    </lineage>
</organism>
<dbReference type="NCBIfam" id="TIGR01868">
    <property type="entry name" value="casD_Cas5e"/>
    <property type="match status" value="1"/>
</dbReference>
<dbReference type="Proteomes" id="UP000019277">
    <property type="component" value="Unassembled WGS sequence"/>
</dbReference>
<dbReference type="CDD" id="cd09756">
    <property type="entry name" value="Cas5_I-E"/>
    <property type="match status" value="1"/>
</dbReference>
<proteinExistence type="predicted"/>
<name>W7IXQ4_9PSEU</name>
<feature type="region of interest" description="Disordered" evidence="2">
    <location>
        <begin position="214"/>
        <end position="237"/>
    </location>
</feature>
<dbReference type="GO" id="GO:0051607">
    <property type="term" value="P:defense response to virus"/>
    <property type="evidence" value="ECO:0007669"/>
    <property type="project" value="UniProtKB-KW"/>
</dbReference>
<dbReference type="Gene3D" id="3.30.70.2660">
    <property type="match status" value="1"/>
</dbReference>
<accession>W7IXQ4</accession>
<sequence length="237" mass="25975">MTALLLRLAGPLQSWGTGSRFARRETGRVPTKSGVIGLLAAADGRRRVDSIADLVDLRVGVRVEQPGRIERDFQTARTRDGSESMPLSYRFYLSDAVFLVAVEGEESLLTGLRDALRRPAFPLALGRRSCPPVGKLEHGLHPGGAERVLTETPWMASKRTVADNRAQSVTLDLVVDCAPDTVGADLVRDQPVSFDPANRSYAWRSVAHRRVTVPNPAWTPPPAQAAHDPMDLLEPRR</sequence>
<dbReference type="STRING" id="909613.UO65_2990"/>
<dbReference type="eggNOG" id="ENOG502ZBPB">
    <property type="taxonomic scope" value="Bacteria"/>
</dbReference>
<dbReference type="Pfam" id="PF09704">
    <property type="entry name" value="Cas_Cas5d"/>
    <property type="match status" value="1"/>
</dbReference>
<keyword evidence="1" id="KW-0051">Antiviral defense</keyword>